<evidence type="ECO:0000256" key="1">
    <source>
        <dbReference type="ARBA" id="ARBA00005397"/>
    </source>
</evidence>
<organism evidence="6 7">
    <name type="scientific">Piscibacillus halophilus</name>
    <dbReference type="NCBI Taxonomy" id="571933"/>
    <lineage>
        <taxon>Bacteria</taxon>
        <taxon>Bacillati</taxon>
        <taxon>Bacillota</taxon>
        <taxon>Bacilli</taxon>
        <taxon>Bacillales</taxon>
        <taxon>Bacillaceae</taxon>
        <taxon>Piscibacillus</taxon>
    </lineage>
</organism>
<dbReference type="PANTHER" id="PTHR39161:SF1">
    <property type="entry name" value="ADAPTER PROTEIN MECA 1"/>
    <property type="match status" value="1"/>
</dbReference>
<accession>A0A1H9B801</accession>
<sequence>MEIERINENTLKFYISYHDIEERGFNREDIWYNREKGEQLFWEMMDEVNDEEDFNIDGPLWIQVQALDKGLEIVVTKAQVSKDGEKLEFPHEDLNSLQSNLDDKLESLMDQNQTKRRKSKKTYQPNNNHEESKSHLSDDLDIMVTFEDIEDVISLSHSLTDARFIEDRLYAFENQYYLYIEFPEGYLSEEEQENYISHILEYSEESNMSVHYLMEYGHEVFGNNALKQLKSKFQPQ</sequence>
<dbReference type="HAMAP" id="MF_01124">
    <property type="entry name" value="MecA"/>
    <property type="match status" value="1"/>
</dbReference>
<dbReference type="InterPro" id="IPR008681">
    <property type="entry name" value="Neg-reg_MecA"/>
</dbReference>
<dbReference type="GO" id="GO:0030674">
    <property type="term" value="F:protein-macromolecule adaptor activity"/>
    <property type="evidence" value="ECO:0007669"/>
    <property type="project" value="UniProtKB-UniRule"/>
</dbReference>
<comment type="similarity">
    <text evidence="1 4">Belongs to the MecA family.</text>
</comment>
<name>A0A1H9B801_9BACI</name>
<dbReference type="GO" id="GO:0042174">
    <property type="term" value="P:negative regulation of sporulation resulting in formation of a cellular spore"/>
    <property type="evidence" value="ECO:0007669"/>
    <property type="project" value="UniProtKB-UniRule"/>
</dbReference>
<dbReference type="GO" id="GO:0045808">
    <property type="term" value="P:negative regulation of establishment of competence for transformation"/>
    <property type="evidence" value="ECO:0007669"/>
    <property type="project" value="UniProtKB-UniRule"/>
</dbReference>
<dbReference type="Pfam" id="PF05389">
    <property type="entry name" value="MecA"/>
    <property type="match status" value="1"/>
</dbReference>
<dbReference type="STRING" id="571933.SAMN05216362_103142"/>
<protein>
    <recommendedName>
        <fullName evidence="4">Adapter protein MecA</fullName>
    </recommendedName>
</protein>
<dbReference type="Proteomes" id="UP000199427">
    <property type="component" value="Unassembled WGS sequence"/>
</dbReference>
<feature type="region of interest" description="Disordered" evidence="5">
    <location>
        <begin position="108"/>
        <end position="135"/>
    </location>
</feature>
<dbReference type="OrthoDB" id="2360201at2"/>
<dbReference type="RefSeq" id="WP_091772550.1">
    <property type="nucleotide sequence ID" value="NZ_FOES01000003.1"/>
</dbReference>
<gene>
    <name evidence="4" type="primary">mecA</name>
    <name evidence="6" type="ORF">SAMN05216362_103142</name>
</gene>
<dbReference type="Gene3D" id="3.30.70.1950">
    <property type="match status" value="1"/>
</dbReference>
<dbReference type="GO" id="GO:0030420">
    <property type="term" value="P:establishment of competence for transformation"/>
    <property type="evidence" value="ECO:0007669"/>
    <property type="project" value="UniProtKB-KW"/>
</dbReference>
<dbReference type="AlphaFoldDB" id="A0A1H9B801"/>
<evidence type="ECO:0000313" key="7">
    <source>
        <dbReference type="Proteomes" id="UP000199427"/>
    </source>
</evidence>
<reference evidence="6 7" key="1">
    <citation type="submission" date="2016-10" db="EMBL/GenBank/DDBJ databases">
        <authorList>
            <person name="de Groot N.N."/>
        </authorList>
    </citation>
    <scope>NUCLEOTIDE SEQUENCE [LARGE SCALE GENOMIC DNA]</scope>
    <source>
        <strain evidence="6 7">DSM 21633</strain>
    </source>
</reference>
<evidence type="ECO:0000256" key="3">
    <source>
        <dbReference type="ARBA" id="ARBA00023287"/>
    </source>
</evidence>
<dbReference type="InterPro" id="IPR038471">
    <property type="entry name" value="MecA_C_sf"/>
</dbReference>
<dbReference type="EMBL" id="FOES01000003">
    <property type="protein sequence ID" value="SEP84378.1"/>
    <property type="molecule type" value="Genomic_DNA"/>
</dbReference>
<dbReference type="PANTHER" id="PTHR39161">
    <property type="entry name" value="ADAPTER PROTEIN MECA"/>
    <property type="match status" value="1"/>
</dbReference>
<dbReference type="NCBIfam" id="NF002644">
    <property type="entry name" value="PRK02315.1-5"/>
    <property type="match status" value="1"/>
</dbReference>
<evidence type="ECO:0000313" key="6">
    <source>
        <dbReference type="EMBL" id="SEP84378.1"/>
    </source>
</evidence>
<evidence type="ECO:0000256" key="4">
    <source>
        <dbReference type="HAMAP-Rule" id="MF_01124"/>
    </source>
</evidence>
<proteinExistence type="inferred from homology"/>
<evidence type="ECO:0000256" key="5">
    <source>
        <dbReference type="SAM" id="MobiDB-lite"/>
    </source>
</evidence>
<comment type="domain">
    <text evidence="4">The N-terminal domain has binding sites for ComK and probably for unfolded/aggregated proteins; the C-terminal domain interacts with ClpC.</text>
</comment>
<keyword evidence="3 4" id="KW-0178">Competence</keyword>
<dbReference type="PIRSF" id="PIRSF029008">
    <property type="entry name" value="MecA"/>
    <property type="match status" value="1"/>
</dbReference>
<comment type="subunit">
    <text evidence="2 4">Homodimer.</text>
</comment>
<keyword evidence="4" id="KW-0749">Sporulation</keyword>
<keyword evidence="7" id="KW-1185">Reference proteome</keyword>
<evidence type="ECO:0000256" key="2">
    <source>
        <dbReference type="ARBA" id="ARBA00011738"/>
    </source>
</evidence>
<comment type="function">
    <text evidence="4">Enables the recognition and targeting of unfolded and aggregated proteins to the ClpC protease or to other proteins involved in proteolysis. Acts negatively in the development of competence by binding ComK and recruiting it to the ClpCP protease. When overexpressed, inhibits sporulation. Also involved in Spx degradation by ClpC.</text>
</comment>
<dbReference type="GO" id="GO:0030435">
    <property type="term" value="P:sporulation resulting in formation of a cellular spore"/>
    <property type="evidence" value="ECO:0007669"/>
    <property type="project" value="UniProtKB-KW"/>
</dbReference>